<evidence type="ECO:0000313" key="2">
    <source>
        <dbReference type="EMBL" id="OSY54003.1"/>
    </source>
</evidence>
<evidence type="ECO:0000313" key="3">
    <source>
        <dbReference type="Proteomes" id="UP000194318"/>
    </source>
</evidence>
<organism evidence="2 3">
    <name type="scientific">Streptomyces fradiae ATCC 10745 = DSM 40063</name>
    <dbReference type="NCBI Taxonomy" id="1319510"/>
    <lineage>
        <taxon>Bacteria</taxon>
        <taxon>Bacillati</taxon>
        <taxon>Actinomycetota</taxon>
        <taxon>Actinomycetes</taxon>
        <taxon>Kitasatosporales</taxon>
        <taxon>Streptomycetaceae</taxon>
        <taxon>Streptomyces</taxon>
    </lineage>
</organism>
<dbReference type="RefSeq" id="WP_223844506.1">
    <property type="nucleotide sequence ID" value="NZ_ASYR01000019.1"/>
</dbReference>
<evidence type="ECO:0000313" key="1">
    <source>
        <dbReference type="EMBL" id="KAF0648869.1"/>
    </source>
</evidence>
<dbReference type="AlphaFoldDB" id="A0A1Y2P2E6"/>
<dbReference type="EMBL" id="ASYR01000019">
    <property type="protein sequence ID" value="KAF0648869.1"/>
    <property type="molecule type" value="Genomic_DNA"/>
</dbReference>
<evidence type="ECO:0008006" key="5">
    <source>
        <dbReference type="Google" id="ProtNLM"/>
    </source>
</evidence>
<comment type="caution">
    <text evidence="2">The sequence shown here is derived from an EMBL/GenBank/DDBJ whole genome shotgun (WGS) entry which is preliminary data.</text>
</comment>
<reference evidence="1 4" key="1">
    <citation type="submission" date="2013-05" db="EMBL/GenBank/DDBJ databases">
        <title>Genome Sequence of Streptomyces fradiae.</title>
        <authorList>
            <person name="Kirby R."/>
        </authorList>
    </citation>
    <scope>NUCLEOTIDE SEQUENCE [LARGE SCALE GENOMIC DNA]</scope>
    <source>
        <strain evidence="1 4">ATCC 10745</strain>
    </source>
</reference>
<dbReference type="EMBL" id="MIFZ01000038">
    <property type="protein sequence ID" value="OSY54003.1"/>
    <property type="molecule type" value="Genomic_DNA"/>
</dbReference>
<keyword evidence="4" id="KW-1185">Reference proteome</keyword>
<proteinExistence type="predicted"/>
<evidence type="ECO:0000313" key="4">
    <source>
        <dbReference type="Proteomes" id="UP000731519"/>
    </source>
</evidence>
<dbReference type="Proteomes" id="UP000731519">
    <property type="component" value="Unassembled WGS sequence"/>
</dbReference>
<gene>
    <name evidence="2" type="ORF">BG846_00325</name>
    <name evidence="1" type="ORF">K701_16080</name>
</gene>
<protein>
    <recommendedName>
        <fullName evidence="5">Transcriptional regulator</fullName>
    </recommendedName>
</protein>
<accession>A0A1Y2P2E6</accession>
<dbReference type="GeneID" id="91405758"/>
<sequence length="420" mass="44746">MMSPEGVGALLRGVREQAGRTREEQALLVEEAQGGRFFDPENLKRWETERRLPTPVFHEPIARAYGVTAAEVRRAIAASRQARRRRGTEEMSDVDRRRFIGAAAATVGVAGLPGIAQARDAIDSALVAESDGDLTYLGAAFERHSGGYGGRLPEVVLAEMRADLDLLRDVLARPHPAGARADLVRTAAGMAGLVAIIQHDRGDQPDAARWFATAERAARESGDRRVTGWVLARHAMVPLNYGAPRQAAALAARARRETGAAPSAAAALSAAVTARALAALGDRAGARRAVDDVRTLVERLDGAETADTWTGYPAQKHHVHLSQAYTLLGDSRAAYAAQDEALALTRSGSTMTRALLALDRAACLHADGDPAAAAEMAAETLERLPGAYRTGLVGARGRALHGRLPGRARDRLGQALERRT</sequence>
<dbReference type="Proteomes" id="UP000194318">
    <property type="component" value="Unassembled WGS sequence"/>
</dbReference>
<reference evidence="2 3" key="2">
    <citation type="submission" date="2016-09" db="EMBL/GenBank/DDBJ databases">
        <title>Streptomyces fradiae DSM40063, a candidate organism with high potential of specific P450 cytochromes.</title>
        <authorList>
            <person name="Grumaz C."/>
            <person name="Vainshtein Y."/>
            <person name="Kirstahler P."/>
            <person name="Sohn K."/>
        </authorList>
    </citation>
    <scope>NUCLEOTIDE SEQUENCE [LARGE SCALE GENOMIC DNA]</scope>
    <source>
        <strain evidence="2 3">DSM 40063</strain>
    </source>
</reference>
<name>A0A1Y2P2E6_STRFR</name>